<comment type="subcellular location">
    <subcellularLocation>
        <location evidence="1 2 3">Nucleus</location>
    </subcellularLocation>
</comment>
<dbReference type="GO" id="GO:0005634">
    <property type="term" value="C:nucleus"/>
    <property type="evidence" value="ECO:0007669"/>
    <property type="project" value="UniProtKB-SubCell"/>
</dbReference>
<feature type="region of interest" description="Disordered" evidence="4">
    <location>
        <begin position="140"/>
        <end position="223"/>
    </location>
</feature>
<feature type="region of interest" description="Disordered" evidence="4">
    <location>
        <begin position="82"/>
        <end position="108"/>
    </location>
</feature>
<organism evidence="6 7">
    <name type="scientific">Fasciola gigantica</name>
    <name type="common">Giant liver fluke</name>
    <dbReference type="NCBI Taxonomy" id="46835"/>
    <lineage>
        <taxon>Eukaryota</taxon>
        <taxon>Metazoa</taxon>
        <taxon>Spiralia</taxon>
        <taxon>Lophotrochozoa</taxon>
        <taxon>Platyhelminthes</taxon>
        <taxon>Trematoda</taxon>
        <taxon>Digenea</taxon>
        <taxon>Plagiorchiida</taxon>
        <taxon>Echinostomata</taxon>
        <taxon>Echinostomatoidea</taxon>
        <taxon>Fasciolidae</taxon>
        <taxon>Fasciola</taxon>
    </lineage>
</organism>
<evidence type="ECO:0000259" key="5">
    <source>
        <dbReference type="PROSITE" id="PS50071"/>
    </source>
</evidence>
<sequence length="282" mass="31031">MSFTIAHLLAPVDDPGTKRDSILDSALHAFGISDSGQNVINSNGLLDSHQHMLLPPALSFIATISDKKVIDQTDDTEQLPDSFVSVSSPSSCNAREQSLSLSDESRDQNTSVFFGSPSALYSNGQTMIINPITCWSGQFQSTTKKDNHRPDKADTPMALVCEKPDRLSPSGCTDGRSISPPRTPVSPEPCSSPRTTPSRNGGLELNESHSKTRHRARSYGSRPRRLRTTFTTYQLHALETAFLFNQYPDVAARDQLANRLNLSDGRVQVSFRQFSFTETIVQ</sequence>
<evidence type="ECO:0000313" key="7">
    <source>
        <dbReference type="Proteomes" id="UP000316759"/>
    </source>
</evidence>
<dbReference type="GO" id="GO:0000981">
    <property type="term" value="F:DNA-binding transcription factor activity, RNA polymerase II-specific"/>
    <property type="evidence" value="ECO:0007669"/>
    <property type="project" value="TreeGrafter"/>
</dbReference>
<feature type="compositionally biased region" description="Basic residues" evidence="4">
    <location>
        <begin position="211"/>
        <end position="223"/>
    </location>
</feature>
<keyword evidence="7" id="KW-1185">Reference proteome</keyword>
<dbReference type="OrthoDB" id="6159439at2759"/>
<feature type="compositionally biased region" description="Low complexity" evidence="4">
    <location>
        <begin position="82"/>
        <end position="91"/>
    </location>
</feature>
<feature type="domain" description="Homeobox" evidence="5">
    <location>
        <begin position="221"/>
        <end position="273"/>
    </location>
</feature>
<feature type="DNA-binding region" description="Homeobox" evidence="2">
    <location>
        <begin position="223"/>
        <end position="274"/>
    </location>
</feature>
<dbReference type="Gene3D" id="1.10.10.60">
    <property type="entry name" value="Homeodomain-like"/>
    <property type="match status" value="1"/>
</dbReference>
<feature type="compositionally biased region" description="Basic and acidic residues" evidence="4">
    <location>
        <begin position="143"/>
        <end position="154"/>
    </location>
</feature>
<feature type="compositionally biased region" description="Polar residues" evidence="4">
    <location>
        <begin position="92"/>
        <end position="108"/>
    </location>
</feature>
<accession>A0A504YBE9</accession>
<name>A0A504YBE9_FASGI</name>
<dbReference type="Pfam" id="PF00046">
    <property type="entry name" value="Homeodomain"/>
    <property type="match status" value="1"/>
</dbReference>
<comment type="caution">
    <text evidence="6">The sequence shown here is derived from an EMBL/GenBank/DDBJ whole genome shotgun (WGS) entry which is preliminary data.</text>
</comment>
<evidence type="ECO:0000256" key="2">
    <source>
        <dbReference type="PROSITE-ProRule" id="PRU00108"/>
    </source>
</evidence>
<gene>
    <name evidence="6" type="ORF">FGIG_05503</name>
</gene>
<keyword evidence="2 3" id="KW-0371">Homeobox</keyword>
<dbReference type="AlphaFoldDB" id="A0A504YBE9"/>
<dbReference type="SMART" id="SM00389">
    <property type="entry name" value="HOX"/>
    <property type="match status" value="1"/>
</dbReference>
<evidence type="ECO:0000313" key="6">
    <source>
        <dbReference type="EMBL" id="TPP56098.1"/>
    </source>
</evidence>
<dbReference type="InterPro" id="IPR050649">
    <property type="entry name" value="Paired_Homeobox_TFs"/>
</dbReference>
<keyword evidence="2 3" id="KW-0539">Nucleus</keyword>
<evidence type="ECO:0000256" key="1">
    <source>
        <dbReference type="ARBA" id="ARBA00004123"/>
    </source>
</evidence>
<dbReference type="STRING" id="46835.A0A504YBE9"/>
<dbReference type="GO" id="GO:0000977">
    <property type="term" value="F:RNA polymerase II transcription regulatory region sequence-specific DNA binding"/>
    <property type="evidence" value="ECO:0007669"/>
    <property type="project" value="TreeGrafter"/>
</dbReference>
<dbReference type="CDD" id="cd00086">
    <property type="entry name" value="homeodomain"/>
    <property type="match status" value="1"/>
</dbReference>
<dbReference type="Proteomes" id="UP000316759">
    <property type="component" value="Unassembled WGS sequence"/>
</dbReference>
<dbReference type="EMBL" id="SUNJ01015024">
    <property type="protein sequence ID" value="TPP56098.1"/>
    <property type="molecule type" value="Genomic_DNA"/>
</dbReference>
<evidence type="ECO:0000256" key="4">
    <source>
        <dbReference type="SAM" id="MobiDB-lite"/>
    </source>
</evidence>
<keyword evidence="2 3" id="KW-0238">DNA-binding</keyword>
<dbReference type="InterPro" id="IPR009057">
    <property type="entry name" value="Homeodomain-like_sf"/>
</dbReference>
<dbReference type="PROSITE" id="PS50071">
    <property type="entry name" value="HOMEOBOX_2"/>
    <property type="match status" value="1"/>
</dbReference>
<dbReference type="PANTHER" id="PTHR24329">
    <property type="entry name" value="HOMEOBOX PROTEIN ARISTALESS"/>
    <property type="match status" value="1"/>
</dbReference>
<dbReference type="SUPFAM" id="SSF46689">
    <property type="entry name" value="Homeodomain-like"/>
    <property type="match status" value="1"/>
</dbReference>
<reference evidence="6 7" key="1">
    <citation type="submission" date="2019-04" db="EMBL/GenBank/DDBJ databases">
        <title>Annotation for the trematode Fasciola gigantica.</title>
        <authorList>
            <person name="Choi Y.-J."/>
        </authorList>
    </citation>
    <scope>NUCLEOTIDE SEQUENCE [LARGE SCALE GENOMIC DNA]</scope>
    <source>
        <strain evidence="6">Uganda_cow_1</strain>
    </source>
</reference>
<proteinExistence type="predicted"/>
<dbReference type="InterPro" id="IPR001356">
    <property type="entry name" value="HD"/>
</dbReference>
<protein>
    <submittedName>
        <fullName evidence="6">Homeobox protein ARX</fullName>
    </submittedName>
</protein>
<dbReference type="PANTHER" id="PTHR24329:SF543">
    <property type="entry name" value="FI01017P-RELATED"/>
    <property type="match status" value="1"/>
</dbReference>
<evidence type="ECO:0000256" key="3">
    <source>
        <dbReference type="RuleBase" id="RU000682"/>
    </source>
</evidence>